<dbReference type="Proteomes" id="UP000796880">
    <property type="component" value="Unassembled WGS sequence"/>
</dbReference>
<gene>
    <name evidence="6" type="ORF">FNV43_RR16096</name>
</gene>
<comment type="function">
    <text evidence="2 3">Recognizes and hydrolyzes the peptide bond at the C-terminal Gly of ubiquitin. Involved in the processing of poly-ubiquitin precursors as well as that of ubiquitinated proteins.</text>
</comment>
<keyword evidence="7" id="KW-1185">Reference proteome</keyword>
<comment type="catalytic activity">
    <reaction evidence="3">
        <text>Thiol-dependent hydrolysis of ester, thioester, amide, peptide and isopeptide bonds formed by the C-terminal Gly of ubiquitin (a 76-residue protein attached to proteins as an intracellular targeting signal).</text>
        <dbReference type="EC" id="3.4.19.12"/>
    </reaction>
</comment>
<feature type="domain" description="USP" evidence="4">
    <location>
        <begin position="324"/>
        <end position="927"/>
    </location>
</feature>
<dbReference type="PROSITE" id="PS50235">
    <property type="entry name" value="USP_3"/>
    <property type="match status" value="1"/>
</dbReference>
<dbReference type="Gene3D" id="3.30.2230.10">
    <property type="entry name" value="DUSP-like"/>
    <property type="match status" value="1"/>
</dbReference>
<keyword evidence="3" id="KW-0645">Protease</keyword>
<dbReference type="GO" id="GO:0006508">
    <property type="term" value="P:proteolysis"/>
    <property type="evidence" value="ECO:0007669"/>
    <property type="project" value="UniProtKB-KW"/>
</dbReference>
<evidence type="ECO:0000256" key="3">
    <source>
        <dbReference type="RuleBase" id="RU366025"/>
    </source>
</evidence>
<dbReference type="InterPro" id="IPR001394">
    <property type="entry name" value="Peptidase_C19_UCH"/>
</dbReference>
<feature type="domain" description="DUSP" evidence="5">
    <location>
        <begin position="15"/>
        <end position="141"/>
    </location>
</feature>
<dbReference type="PANTHER" id="PTHR21646:SF18">
    <property type="entry name" value="UBIQUITIN CARBOXYL-TERMINAL HYDROLASE 5"/>
    <property type="match status" value="1"/>
</dbReference>
<dbReference type="Gene3D" id="3.90.70.10">
    <property type="entry name" value="Cysteine proteinases"/>
    <property type="match status" value="2"/>
</dbReference>
<dbReference type="InterPro" id="IPR006615">
    <property type="entry name" value="Pept_C19_DUSP"/>
</dbReference>
<dbReference type="InterPro" id="IPR028889">
    <property type="entry name" value="USP"/>
</dbReference>
<comment type="similarity">
    <text evidence="1 3">Belongs to the peptidase C19 family.</text>
</comment>
<dbReference type="PROSITE" id="PS00972">
    <property type="entry name" value="USP_1"/>
    <property type="match status" value="1"/>
</dbReference>
<dbReference type="PANTHER" id="PTHR21646">
    <property type="entry name" value="UBIQUITIN CARBOXYL-TERMINAL HYDROLASE"/>
    <property type="match status" value="1"/>
</dbReference>
<proteinExistence type="inferred from homology"/>
<evidence type="ECO:0000313" key="6">
    <source>
        <dbReference type="EMBL" id="KAF3442180.1"/>
    </source>
</evidence>
<dbReference type="GO" id="GO:0016579">
    <property type="term" value="P:protein deubiquitination"/>
    <property type="evidence" value="ECO:0007669"/>
    <property type="project" value="InterPro"/>
</dbReference>
<name>A0A8K0GYF9_9ROSA</name>
<comment type="caution">
    <text evidence="6">The sequence shown here is derived from an EMBL/GenBank/DDBJ whole genome shotgun (WGS) entry which is preliminary data.</text>
</comment>
<dbReference type="InterPro" id="IPR038765">
    <property type="entry name" value="Papain-like_cys_pep_sf"/>
</dbReference>
<dbReference type="PROSITE" id="PS00973">
    <property type="entry name" value="USP_2"/>
    <property type="match status" value="1"/>
</dbReference>
<dbReference type="CDD" id="cd02674">
    <property type="entry name" value="Peptidase_C19R"/>
    <property type="match status" value="1"/>
</dbReference>
<dbReference type="PROSITE" id="PS51283">
    <property type="entry name" value="DUSP"/>
    <property type="match status" value="1"/>
</dbReference>
<protein>
    <recommendedName>
        <fullName evidence="3">Ubiquitin carboxyl-terminal hydrolase</fullName>
        <ecNumber evidence="3">3.4.19.12</ecNumber>
    </recommendedName>
</protein>
<reference evidence="6" key="1">
    <citation type="submission" date="2020-03" db="EMBL/GenBank/DDBJ databases">
        <title>A high-quality chromosome-level genome assembly of a woody plant with both climbing and erect habits, Rhamnella rubrinervis.</title>
        <authorList>
            <person name="Lu Z."/>
            <person name="Yang Y."/>
            <person name="Zhu X."/>
            <person name="Sun Y."/>
        </authorList>
    </citation>
    <scope>NUCLEOTIDE SEQUENCE</scope>
    <source>
        <strain evidence="6">BYM</strain>
        <tissue evidence="6">Leaf</tissue>
    </source>
</reference>
<dbReference type="OrthoDB" id="292964at2759"/>
<dbReference type="Gene3D" id="3.10.20.90">
    <property type="entry name" value="Phosphatidylinositol 3-kinase Catalytic Subunit, Chain A, domain 1"/>
    <property type="match status" value="1"/>
</dbReference>
<keyword evidence="3" id="KW-0833">Ubl conjugation pathway</keyword>
<dbReference type="Pfam" id="PF00443">
    <property type="entry name" value="UCH"/>
    <property type="match status" value="1"/>
</dbReference>
<dbReference type="InterPro" id="IPR050185">
    <property type="entry name" value="Ub_carboxyl-term_hydrolase"/>
</dbReference>
<evidence type="ECO:0000259" key="5">
    <source>
        <dbReference type="PROSITE" id="PS51283"/>
    </source>
</evidence>
<evidence type="ECO:0000313" key="7">
    <source>
        <dbReference type="Proteomes" id="UP000796880"/>
    </source>
</evidence>
<organism evidence="6 7">
    <name type="scientific">Rhamnella rubrinervis</name>
    <dbReference type="NCBI Taxonomy" id="2594499"/>
    <lineage>
        <taxon>Eukaryota</taxon>
        <taxon>Viridiplantae</taxon>
        <taxon>Streptophyta</taxon>
        <taxon>Embryophyta</taxon>
        <taxon>Tracheophyta</taxon>
        <taxon>Spermatophyta</taxon>
        <taxon>Magnoliopsida</taxon>
        <taxon>eudicotyledons</taxon>
        <taxon>Gunneridae</taxon>
        <taxon>Pentapetalae</taxon>
        <taxon>rosids</taxon>
        <taxon>fabids</taxon>
        <taxon>Rosales</taxon>
        <taxon>Rhamnaceae</taxon>
        <taxon>rhamnoid group</taxon>
        <taxon>Rhamneae</taxon>
        <taxon>Rhamnella</taxon>
    </lineage>
</organism>
<keyword evidence="3" id="KW-0788">Thiol protease</keyword>
<dbReference type="GO" id="GO:0004843">
    <property type="term" value="F:cysteine-type deubiquitinase activity"/>
    <property type="evidence" value="ECO:0007669"/>
    <property type="project" value="UniProtKB-UniRule"/>
</dbReference>
<dbReference type="SMART" id="SM00695">
    <property type="entry name" value="DUSP"/>
    <property type="match status" value="1"/>
</dbReference>
<dbReference type="InterPro" id="IPR057372">
    <property type="entry name" value="Ubiquitin_UBP8/5"/>
</dbReference>
<dbReference type="SUPFAM" id="SSF143791">
    <property type="entry name" value="DUSP-like"/>
    <property type="match status" value="1"/>
</dbReference>
<dbReference type="Pfam" id="PF06337">
    <property type="entry name" value="DUSP"/>
    <property type="match status" value="1"/>
</dbReference>
<evidence type="ECO:0000256" key="2">
    <source>
        <dbReference type="ARBA" id="ARBA00037450"/>
    </source>
</evidence>
<evidence type="ECO:0000256" key="1">
    <source>
        <dbReference type="ARBA" id="ARBA00009085"/>
    </source>
</evidence>
<dbReference type="InterPro" id="IPR018200">
    <property type="entry name" value="USP_CS"/>
</dbReference>
<dbReference type="EC" id="3.4.19.12" evidence="3"/>
<accession>A0A8K0GYF9</accession>
<dbReference type="Pfam" id="PF25242">
    <property type="entry name" value="Ubiquitin_UBP8"/>
    <property type="match status" value="1"/>
</dbReference>
<dbReference type="InterPro" id="IPR035927">
    <property type="entry name" value="DUSP-like_sf"/>
</dbReference>
<keyword evidence="3" id="KW-0378">Hydrolase</keyword>
<sequence length="951" mass="106643">MAEMAEVSMCSITEVTPEEERIKIRDIALAAEANSKEGDTFYLITQRWWQHWIEYVNHDQPNNLNEASSLSEHCDSLGSSRPAGIDNSDLIYDATSEDSNGGIEIHDTLLEGRDYVLLPHDVWNQLHTWYGGGPTLARKVISSGLSQSELAVEVYPLRLQLLVMPKGDHCTIRISKKETIGELHKRACEIFDLNLEQVCIWDYYGRRRHALMNDMDKTLDDANVQMDQDILVEVLNHVNATGTGDCMSSIRYNGSLEKEATSILVEPSKSSLSIAGGLSASKGASKIYSTEITQSQSLTSPARESDNAVAIVGVSTRGSSGGLTGLLNLGNTCFMNSAIQCLVHTPEFARYFREDYHQEINWQNPLGMVGELALAFGELLRRLWAPGRTPVAPRPFKAKLARFAPQFSGYNQHDSQELLAFLLDGLHEDLNRVKHKPYIKSRDADGRPDEEVADEYWANHIARNDSIIVDVCQGQYKSTLVCPVCNKVSVTFDPFMYLSLPLQSTTTRTMTVTVFTCDGSALPSACTVTVPKQGRCRDLIQALSGACSLKHSEKILLVEIRNHLIQRFFEDPLILLSTIKDDDHLVAYRTPKLLKNTKYLQLMHRLIEQGASDNQNSSGWKPYGTPLVSLISCDDEITRGDIQTMVQRMLSPMLRSESLGRADVSDTSISAAVPDPCSVLSSGEACSESNVSLSDNHVTSSKAALPKLPLQLIDENSACIDLLVGEEKTIKLSSSSPSILIYVDWSQNLLEKYESHYLENLPEVFKYGPVTKKARNEPLSLYTCLEAFLREEPLVPEDMWYCPQCKERRQASKKLDLWRLPEVLVIHLKRFSYSRSMKHKLETFVNFPIHDFDVTNYVANKNNSQRQLYELYALTNHYGGMGSGHYTAHIKLLDENRWYNFDDSHISPINEDDVKSAAAYVLFYRRVKIEDASVSNGFQSCVGVNNASSQK</sequence>
<dbReference type="EMBL" id="VOIH02000007">
    <property type="protein sequence ID" value="KAF3442180.1"/>
    <property type="molecule type" value="Genomic_DNA"/>
</dbReference>
<evidence type="ECO:0000259" key="4">
    <source>
        <dbReference type="PROSITE" id="PS50235"/>
    </source>
</evidence>
<dbReference type="SUPFAM" id="SSF54001">
    <property type="entry name" value="Cysteine proteinases"/>
    <property type="match status" value="1"/>
</dbReference>
<dbReference type="AlphaFoldDB" id="A0A8K0GYF9"/>